<dbReference type="InterPro" id="IPR001763">
    <property type="entry name" value="Rhodanese-like_dom"/>
</dbReference>
<dbReference type="RefSeq" id="WP_382351357.1">
    <property type="nucleotide sequence ID" value="NZ_JBHSMC010000014.1"/>
</dbReference>
<dbReference type="Pfam" id="PF26341">
    <property type="entry name" value="AAA_SelU"/>
    <property type="match status" value="1"/>
</dbReference>
<dbReference type="Proteomes" id="UP001596147">
    <property type="component" value="Unassembled WGS sequence"/>
</dbReference>
<sequence>MFTDISIERLIDEKKNMTLIDVRSPSEYKDFTIPGSLNIPIFSDAERAEVGTIYKQVGPEAAEERGLEIFSAKLPDFIKAFKQIEGDKTVFCWRGGMRSRTAATVLDLMKIPVHRLDGGIRSYRNWVVDQLDALDFIPKAYILNGNTGTGKTIILRKLEQEGYPVLDFERMANHRGSIFGQIGLEPHNQKTFDALLVEKLHVTQDFPYVFFEGESKRIGRVLLPEPFYNVKENGTQIFIEMPMEERVKNILDDYRPWEFKEECMEAFRRIKSRIHTPIATEIQNALQNEEFSLAVRLLLEYYYDPRYQYSTAQYFKGNKITISVQNVEEAIEEIKKLVVHKKKINKLICN</sequence>
<dbReference type="EMBL" id="JBHSMC010000014">
    <property type="protein sequence ID" value="MFC5465260.1"/>
    <property type="molecule type" value="Genomic_DNA"/>
</dbReference>
<dbReference type="InterPro" id="IPR058840">
    <property type="entry name" value="AAA_SelU"/>
</dbReference>
<dbReference type="Gene3D" id="3.40.50.300">
    <property type="entry name" value="P-loop containing nucleotide triphosphate hydrolases"/>
    <property type="match status" value="1"/>
</dbReference>
<comment type="caution">
    <text evidence="3">The sequence shown here is derived from an EMBL/GenBank/DDBJ whole genome shotgun (WGS) entry which is preliminary data.</text>
</comment>
<dbReference type="PANTHER" id="PTHR30401:SF0">
    <property type="entry name" value="TRNA 2-SELENOURIDINE SYNTHASE"/>
    <property type="match status" value="1"/>
</dbReference>
<feature type="domain" description="Rhodanese" evidence="2">
    <location>
        <begin position="13"/>
        <end position="129"/>
    </location>
</feature>
<keyword evidence="3" id="KW-0808">Transferase</keyword>
<dbReference type="EC" id="2.5.1.-" evidence="3"/>
<dbReference type="InterPro" id="IPR036873">
    <property type="entry name" value="Rhodanese-like_dom_sf"/>
</dbReference>
<dbReference type="InterPro" id="IPR017582">
    <property type="entry name" value="SelU"/>
</dbReference>
<evidence type="ECO:0000313" key="3">
    <source>
        <dbReference type="EMBL" id="MFC5465260.1"/>
    </source>
</evidence>
<dbReference type="Pfam" id="PF00581">
    <property type="entry name" value="Rhodanese"/>
    <property type="match status" value="1"/>
</dbReference>
<dbReference type="InterPro" id="IPR027417">
    <property type="entry name" value="P-loop_NTPase"/>
</dbReference>
<dbReference type="NCBIfam" id="TIGR03167">
    <property type="entry name" value="tRNA_sel_U_synt"/>
    <property type="match status" value="1"/>
</dbReference>
<dbReference type="NCBIfam" id="NF008750">
    <property type="entry name" value="PRK11784.1-2"/>
    <property type="match status" value="1"/>
</dbReference>
<dbReference type="SUPFAM" id="SSF52540">
    <property type="entry name" value="P-loop containing nucleoside triphosphate hydrolases"/>
    <property type="match status" value="1"/>
</dbReference>
<name>A0ABW0LH84_9BACI</name>
<dbReference type="PROSITE" id="PS50206">
    <property type="entry name" value="RHODANESE_3"/>
    <property type="match status" value="1"/>
</dbReference>
<dbReference type="PANTHER" id="PTHR30401">
    <property type="entry name" value="TRNA 2-SELENOURIDINE SYNTHASE"/>
    <property type="match status" value="1"/>
</dbReference>
<reference evidence="4" key="1">
    <citation type="journal article" date="2019" name="Int. J. Syst. Evol. Microbiol.">
        <title>The Global Catalogue of Microorganisms (GCM) 10K type strain sequencing project: providing services to taxonomists for standard genome sequencing and annotation.</title>
        <authorList>
            <consortium name="The Broad Institute Genomics Platform"/>
            <consortium name="The Broad Institute Genome Sequencing Center for Infectious Disease"/>
            <person name="Wu L."/>
            <person name="Ma J."/>
        </authorList>
    </citation>
    <scope>NUCLEOTIDE SEQUENCE [LARGE SCALE GENOMIC DNA]</scope>
    <source>
        <strain evidence="4">CGMCC 1.12237</strain>
    </source>
</reference>
<evidence type="ECO:0000259" key="2">
    <source>
        <dbReference type="PROSITE" id="PS50206"/>
    </source>
</evidence>
<accession>A0ABW0LH84</accession>
<organism evidence="3 4">
    <name type="scientific">Lederbergia graminis</name>
    <dbReference type="NCBI Taxonomy" id="735518"/>
    <lineage>
        <taxon>Bacteria</taxon>
        <taxon>Bacillati</taxon>
        <taxon>Bacillota</taxon>
        <taxon>Bacilli</taxon>
        <taxon>Bacillales</taxon>
        <taxon>Bacillaceae</taxon>
        <taxon>Lederbergia</taxon>
    </lineage>
</organism>
<evidence type="ECO:0000256" key="1">
    <source>
        <dbReference type="ARBA" id="ARBA00023266"/>
    </source>
</evidence>
<proteinExistence type="predicted"/>
<protein>
    <submittedName>
        <fullName evidence="3">tRNA 2-selenouridine(34) synthase MnmH</fullName>
        <ecNumber evidence="3">2.5.1.-</ecNumber>
    </submittedName>
</protein>
<dbReference type="SMART" id="SM00450">
    <property type="entry name" value="RHOD"/>
    <property type="match status" value="1"/>
</dbReference>
<dbReference type="SUPFAM" id="SSF52821">
    <property type="entry name" value="Rhodanese/Cell cycle control phosphatase"/>
    <property type="match status" value="1"/>
</dbReference>
<evidence type="ECO:0000313" key="4">
    <source>
        <dbReference type="Proteomes" id="UP001596147"/>
    </source>
</evidence>
<keyword evidence="4" id="KW-1185">Reference proteome</keyword>
<keyword evidence="1" id="KW-0711">Selenium</keyword>
<dbReference type="GO" id="GO:0016740">
    <property type="term" value="F:transferase activity"/>
    <property type="evidence" value="ECO:0007669"/>
    <property type="project" value="UniProtKB-KW"/>
</dbReference>
<gene>
    <name evidence="3" type="primary">mnmH</name>
    <name evidence="3" type="ORF">ACFPM4_10920</name>
</gene>
<dbReference type="Gene3D" id="3.40.250.10">
    <property type="entry name" value="Rhodanese-like domain"/>
    <property type="match status" value="1"/>
</dbReference>